<evidence type="ECO:0000313" key="2">
    <source>
        <dbReference type="EMBL" id="SDR90116.1"/>
    </source>
</evidence>
<dbReference type="OrthoDB" id="4792644at2"/>
<dbReference type="Gene3D" id="3.40.630.30">
    <property type="match status" value="1"/>
</dbReference>
<keyword evidence="2" id="KW-0808">Transferase</keyword>
<feature type="domain" description="N-acetyltransferase" evidence="1">
    <location>
        <begin position="59"/>
        <end position="208"/>
    </location>
</feature>
<accession>A0A1H1MTU3</accession>
<reference evidence="3" key="1">
    <citation type="submission" date="2016-10" db="EMBL/GenBank/DDBJ databases">
        <authorList>
            <person name="Varghese N."/>
            <person name="Submissions S."/>
        </authorList>
    </citation>
    <scope>NUCLEOTIDE SEQUENCE [LARGE SCALE GENOMIC DNA]</scope>
    <source>
        <strain evidence="3">DSM 22965</strain>
    </source>
</reference>
<proteinExistence type="predicted"/>
<dbReference type="RefSeq" id="WP_092666058.1">
    <property type="nucleotide sequence ID" value="NZ_LT629734.1"/>
</dbReference>
<dbReference type="AlphaFoldDB" id="A0A1H1MTU3"/>
<dbReference type="PROSITE" id="PS51186">
    <property type="entry name" value="GNAT"/>
    <property type="match status" value="1"/>
</dbReference>
<dbReference type="STRING" id="684552.SAMN04489719_1079"/>
<dbReference type="EMBL" id="LT629734">
    <property type="protein sequence ID" value="SDR90116.1"/>
    <property type="molecule type" value="Genomic_DNA"/>
</dbReference>
<dbReference type="GO" id="GO:0016747">
    <property type="term" value="F:acyltransferase activity, transferring groups other than amino-acyl groups"/>
    <property type="evidence" value="ECO:0007669"/>
    <property type="project" value="InterPro"/>
</dbReference>
<dbReference type="SUPFAM" id="SSF55729">
    <property type="entry name" value="Acyl-CoA N-acyltransferases (Nat)"/>
    <property type="match status" value="1"/>
</dbReference>
<keyword evidence="3" id="KW-1185">Reference proteome</keyword>
<dbReference type="InterPro" id="IPR000182">
    <property type="entry name" value="GNAT_dom"/>
</dbReference>
<dbReference type="Pfam" id="PF00583">
    <property type="entry name" value="Acetyltransf_1"/>
    <property type="match status" value="1"/>
</dbReference>
<organism evidence="2 3">
    <name type="scientific">Agrococcus carbonis</name>
    <dbReference type="NCBI Taxonomy" id="684552"/>
    <lineage>
        <taxon>Bacteria</taxon>
        <taxon>Bacillati</taxon>
        <taxon>Actinomycetota</taxon>
        <taxon>Actinomycetes</taxon>
        <taxon>Micrococcales</taxon>
        <taxon>Microbacteriaceae</taxon>
        <taxon>Agrococcus</taxon>
    </lineage>
</organism>
<protein>
    <submittedName>
        <fullName evidence="2">Acetyltransferase (GNAT) family protein</fullName>
    </submittedName>
</protein>
<gene>
    <name evidence="2" type="ORF">SAMN04489719_1079</name>
</gene>
<dbReference type="Proteomes" id="UP000199649">
    <property type="component" value="Chromosome I"/>
</dbReference>
<evidence type="ECO:0000259" key="1">
    <source>
        <dbReference type="PROSITE" id="PS51186"/>
    </source>
</evidence>
<name>A0A1H1MTU3_9MICO</name>
<sequence length="208" mass="21194">MRCNLGTPDVSGLETALAALATWQVPGDPLQLHPGDLGWHLRLGTAATADAVRTWSADGRIVAVGLLDGADLLRVATAPALRQDAALADAMTEDIALPERGVLPAGGASVEAPSGALLDARLAEAAGIVAWSCGAGRPGLIEPMGVHARHRGRGHGRTITLAAAAALRELGASSTQVATEAARAAAVATYRSAGFAPLPARWDRVRQA</sequence>
<dbReference type="InterPro" id="IPR016181">
    <property type="entry name" value="Acyl_CoA_acyltransferase"/>
</dbReference>
<evidence type="ECO:0000313" key="3">
    <source>
        <dbReference type="Proteomes" id="UP000199649"/>
    </source>
</evidence>